<accession>A0A6J8BEE8</accession>
<evidence type="ECO:0000313" key="3">
    <source>
        <dbReference type="Proteomes" id="UP000507470"/>
    </source>
</evidence>
<dbReference type="OrthoDB" id="7490046at2759"/>
<name>A0A6J8BEE8_MYTCO</name>
<evidence type="ECO:0000256" key="1">
    <source>
        <dbReference type="SAM" id="MobiDB-lite"/>
    </source>
</evidence>
<feature type="compositionally biased region" description="Basic and acidic residues" evidence="1">
    <location>
        <begin position="1"/>
        <end position="11"/>
    </location>
</feature>
<keyword evidence="3" id="KW-1185">Reference proteome</keyword>
<dbReference type="EMBL" id="CACVKT020003187">
    <property type="protein sequence ID" value="CAC5382315.1"/>
    <property type="molecule type" value="Genomic_DNA"/>
</dbReference>
<feature type="region of interest" description="Disordered" evidence="1">
    <location>
        <begin position="1"/>
        <end position="21"/>
    </location>
</feature>
<dbReference type="Proteomes" id="UP000507470">
    <property type="component" value="Unassembled WGS sequence"/>
</dbReference>
<dbReference type="AlphaFoldDB" id="A0A6J8BEE8"/>
<evidence type="ECO:0000313" key="2">
    <source>
        <dbReference type="EMBL" id="CAC5382315.1"/>
    </source>
</evidence>
<organism evidence="2 3">
    <name type="scientific">Mytilus coruscus</name>
    <name type="common">Sea mussel</name>
    <dbReference type="NCBI Taxonomy" id="42192"/>
    <lineage>
        <taxon>Eukaryota</taxon>
        <taxon>Metazoa</taxon>
        <taxon>Spiralia</taxon>
        <taxon>Lophotrochozoa</taxon>
        <taxon>Mollusca</taxon>
        <taxon>Bivalvia</taxon>
        <taxon>Autobranchia</taxon>
        <taxon>Pteriomorphia</taxon>
        <taxon>Mytilida</taxon>
        <taxon>Mytiloidea</taxon>
        <taxon>Mytilidae</taxon>
        <taxon>Mytilinae</taxon>
        <taxon>Mytilus</taxon>
    </lineage>
</organism>
<reference evidence="2 3" key="1">
    <citation type="submission" date="2020-06" db="EMBL/GenBank/DDBJ databases">
        <authorList>
            <person name="Li R."/>
            <person name="Bekaert M."/>
        </authorList>
    </citation>
    <scope>NUCLEOTIDE SEQUENCE [LARGE SCALE GENOMIC DNA]</scope>
    <source>
        <strain evidence="3">wild</strain>
    </source>
</reference>
<sequence length="191" mass="21407">MRRIRVSCDPKRWRHGSTENPADIATRGINPAELSNSIWMKGPAFLYNVSFGNLDNGPHQLVDADSDKEIRPDVQVAKHKLYLAAQQTESKVLKVNIGWLVHDGHRYIQIRAVNERGTKVASPAGFLQITSDIQPALSDKIHTENSIVCLMTKLYSDSDNNMLKRQLLSLISSPAMQSKSELMETIPDLTE</sequence>
<gene>
    <name evidence="2" type="ORF">MCOR_18156</name>
</gene>
<proteinExistence type="predicted"/>
<protein>
    <submittedName>
        <fullName evidence="2">Uncharacterized protein</fullName>
    </submittedName>
</protein>